<feature type="region of interest" description="Disordered" evidence="1">
    <location>
        <begin position="329"/>
        <end position="397"/>
    </location>
</feature>
<keyword evidence="2" id="KW-1133">Transmembrane helix</keyword>
<protein>
    <submittedName>
        <fullName evidence="4">Uncharacterized protein</fullName>
    </submittedName>
</protein>
<keyword evidence="2" id="KW-0812">Transmembrane</keyword>
<sequence length="657" mass="74453">MVWIVQSTDQNEDPSSKMNEGKTSLLYIFSTIVALLFGAVLLSFSLVTLQETNEQPLFSAPDIFLCPNKPYRSIFDTLEAKDDSQTGRKEKISIHYQEQRVKRQQGSPNQVDDTQIRRVFRPLAAPPQHGWNFVQEPALYHDTGARCKWIDLPDRRLSGLDQLSYDFQLLELINCTNPADCRTICMRMHKPNDPNVCNYVIMNKAQKIALFYNIDPTVNWNLTQDAKSDSFFWKCNSIPCDWYWRRFQRIRGLPLDAGQNLILKTQCRDFAACQRLCETHPACNYVVMPTNKSIGGPSFLYALPDNAFQQTNFELDGIHHSFEMSCRNGSSVAPPSPSVAPPNNPAVQGQVLTNPPPALPEAPKASSIPLPGSSPARNQLEFGNIDPKSLPQQRSKRSIRDLSLKKCRVADVEIHCADLSDEILSSSSLSSSDHCLHVTLSKRILNKKFNNLKLEMLFDKSNAIKEKNQLQDGYWISLSRNQMQKDIFVNSNNDQENEYRIESQRQPASPEMTDRCNRGCLNRLAIGQCRCTVSDNGRFYGHLPRCSDEQVDQCLNFKVNNDQEISSKLADCIQACDSIGRIGDDQGHQEPAYKLKIKSTESPDGRSTTLNLNFNTMKDQTGYYSMSSSFLLISLLIVSMFLFAAYLILTMIQKCQF</sequence>
<evidence type="ECO:0000313" key="4">
    <source>
        <dbReference type="WBParaSite" id="nRc.2.0.1.t34899-RA"/>
    </source>
</evidence>
<evidence type="ECO:0000313" key="3">
    <source>
        <dbReference type="Proteomes" id="UP000887565"/>
    </source>
</evidence>
<keyword evidence="2" id="KW-0472">Membrane</keyword>
<evidence type="ECO:0000256" key="1">
    <source>
        <dbReference type="SAM" id="MobiDB-lite"/>
    </source>
</evidence>
<dbReference type="AlphaFoldDB" id="A0A915K956"/>
<dbReference type="Proteomes" id="UP000887565">
    <property type="component" value="Unplaced"/>
</dbReference>
<feature type="transmembrane region" description="Helical" evidence="2">
    <location>
        <begin position="25"/>
        <end position="47"/>
    </location>
</feature>
<proteinExistence type="predicted"/>
<feature type="transmembrane region" description="Helical" evidence="2">
    <location>
        <begin position="623"/>
        <end position="649"/>
    </location>
</feature>
<keyword evidence="3" id="KW-1185">Reference proteome</keyword>
<organism evidence="3 4">
    <name type="scientific">Romanomermis culicivorax</name>
    <name type="common">Nematode worm</name>
    <dbReference type="NCBI Taxonomy" id="13658"/>
    <lineage>
        <taxon>Eukaryota</taxon>
        <taxon>Metazoa</taxon>
        <taxon>Ecdysozoa</taxon>
        <taxon>Nematoda</taxon>
        <taxon>Enoplea</taxon>
        <taxon>Dorylaimia</taxon>
        <taxon>Mermithida</taxon>
        <taxon>Mermithoidea</taxon>
        <taxon>Mermithidae</taxon>
        <taxon>Romanomermis</taxon>
    </lineage>
</organism>
<accession>A0A915K956</accession>
<reference evidence="4" key="1">
    <citation type="submission" date="2022-11" db="UniProtKB">
        <authorList>
            <consortium name="WormBaseParasite"/>
        </authorList>
    </citation>
    <scope>IDENTIFICATION</scope>
</reference>
<name>A0A915K956_ROMCU</name>
<dbReference type="WBParaSite" id="nRc.2.0.1.t34899-RA">
    <property type="protein sequence ID" value="nRc.2.0.1.t34899-RA"/>
    <property type="gene ID" value="nRc.2.0.1.g34899"/>
</dbReference>
<feature type="compositionally biased region" description="Pro residues" evidence="1">
    <location>
        <begin position="334"/>
        <end position="344"/>
    </location>
</feature>
<evidence type="ECO:0000256" key="2">
    <source>
        <dbReference type="SAM" id="Phobius"/>
    </source>
</evidence>